<evidence type="ECO:0000256" key="4">
    <source>
        <dbReference type="ARBA" id="ARBA00023204"/>
    </source>
</evidence>
<dbReference type="PANTHER" id="PTHR43003:SF13">
    <property type="entry name" value="DNA-3-METHYLADENINE GLYCOSYLASE 2"/>
    <property type="match status" value="1"/>
</dbReference>
<accession>A0ABY7C0V4</accession>
<dbReference type="SUPFAM" id="SSF48150">
    <property type="entry name" value="DNA-glycosylase"/>
    <property type="match status" value="1"/>
</dbReference>
<comment type="catalytic activity">
    <reaction evidence="1">
        <text>Hydrolysis of alkylated DNA, releasing 3-methyladenine, 3-methylguanine, 7-methylguanine and 7-methyladenine.</text>
        <dbReference type="EC" id="3.2.2.21"/>
    </reaction>
</comment>
<evidence type="ECO:0000313" key="7">
    <source>
        <dbReference type="EMBL" id="WAP69721.1"/>
    </source>
</evidence>
<dbReference type="EC" id="3.2.2.21" evidence="2"/>
<evidence type="ECO:0000256" key="1">
    <source>
        <dbReference type="ARBA" id="ARBA00000086"/>
    </source>
</evidence>
<dbReference type="Proteomes" id="UP001164020">
    <property type="component" value="Chromosome"/>
</dbReference>
<dbReference type="CDD" id="cd00056">
    <property type="entry name" value="ENDO3c"/>
    <property type="match status" value="1"/>
</dbReference>
<dbReference type="PANTHER" id="PTHR43003">
    <property type="entry name" value="DNA-3-METHYLADENINE GLYCOSYLASE"/>
    <property type="match status" value="1"/>
</dbReference>
<dbReference type="Pfam" id="PF00730">
    <property type="entry name" value="HhH-GPD"/>
    <property type="match status" value="1"/>
</dbReference>
<reference evidence="7" key="1">
    <citation type="submission" date="2022-12" db="EMBL/GenBank/DDBJ databases">
        <title>Jiella pelagia sp. nov., isolated from phosphonate enriched culture of Northwest Pacific surface seawater.</title>
        <authorList>
            <person name="Shin D.Y."/>
            <person name="Hwang C.Y."/>
        </authorList>
    </citation>
    <scope>NUCLEOTIDE SEQUENCE</scope>
    <source>
        <strain evidence="7">HL-NP1</strain>
    </source>
</reference>
<evidence type="ECO:0000256" key="3">
    <source>
        <dbReference type="ARBA" id="ARBA00022763"/>
    </source>
</evidence>
<feature type="region of interest" description="Disordered" evidence="5">
    <location>
        <begin position="212"/>
        <end position="243"/>
    </location>
</feature>
<dbReference type="Gene3D" id="1.10.340.30">
    <property type="entry name" value="Hypothetical protein, domain 2"/>
    <property type="match status" value="1"/>
</dbReference>
<evidence type="ECO:0000256" key="2">
    <source>
        <dbReference type="ARBA" id="ARBA00012000"/>
    </source>
</evidence>
<proteinExistence type="predicted"/>
<feature type="compositionally biased region" description="Basic and acidic residues" evidence="5">
    <location>
        <begin position="234"/>
        <end position="243"/>
    </location>
</feature>
<feature type="compositionally biased region" description="Low complexity" evidence="5">
    <location>
        <begin position="212"/>
        <end position="222"/>
    </location>
</feature>
<dbReference type="RefSeq" id="WP_268882154.1">
    <property type="nucleotide sequence ID" value="NZ_CP114029.1"/>
</dbReference>
<protein>
    <recommendedName>
        <fullName evidence="2">DNA-3-methyladenine glycosylase II</fullName>
        <ecNumber evidence="2">3.2.2.21</ecNumber>
    </recommendedName>
</protein>
<keyword evidence="4" id="KW-0234">DNA repair</keyword>
<dbReference type="InterPro" id="IPR011257">
    <property type="entry name" value="DNA_glycosylase"/>
</dbReference>
<sequence>MIRTEADISEALAALTQADGRLSRVLDTAGTVPLRRARSGLEGLLAIVVAQQVSKASADAIFGRLETAVDLSDPHAILAADDATLRAAGLSRPKQRTVRAIAEAIAEGRVDLSRCEAAAAEEAIAELVAVRGIGVWTAECWLLFCAGHRDIFPAGDLALQAAVAHAFDHESRPTAKRLTEIAEAWRPHRSVAARLFWAYYGAIHKREVVPAQEAAKPAAPLEPKAKAPRRSSRSRQDSPKPLS</sequence>
<dbReference type="Gene3D" id="1.10.1670.40">
    <property type="match status" value="1"/>
</dbReference>
<feature type="domain" description="HhH-GPD" evidence="6">
    <location>
        <begin position="49"/>
        <end position="201"/>
    </location>
</feature>
<evidence type="ECO:0000256" key="5">
    <source>
        <dbReference type="SAM" id="MobiDB-lite"/>
    </source>
</evidence>
<name>A0ABY7C0V4_9HYPH</name>
<keyword evidence="3" id="KW-0227">DNA damage</keyword>
<dbReference type="EMBL" id="CP114029">
    <property type="protein sequence ID" value="WAP69721.1"/>
    <property type="molecule type" value="Genomic_DNA"/>
</dbReference>
<keyword evidence="8" id="KW-1185">Reference proteome</keyword>
<dbReference type="SMART" id="SM00478">
    <property type="entry name" value="ENDO3c"/>
    <property type="match status" value="1"/>
</dbReference>
<evidence type="ECO:0000313" key="8">
    <source>
        <dbReference type="Proteomes" id="UP001164020"/>
    </source>
</evidence>
<dbReference type="InterPro" id="IPR051912">
    <property type="entry name" value="Alkylbase_DNA_Glycosylase/TA"/>
</dbReference>
<evidence type="ECO:0000259" key="6">
    <source>
        <dbReference type="SMART" id="SM00478"/>
    </source>
</evidence>
<dbReference type="InterPro" id="IPR003265">
    <property type="entry name" value="HhH-GPD_domain"/>
</dbReference>
<gene>
    <name evidence="7" type="ORF">OH818_05805</name>
</gene>
<organism evidence="7 8">
    <name type="scientific">Jiella pelagia</name>
    <dbReference type="NCBI Taxonomy" id="2986949"/>
    <lineage>
        <taxon>Bacteria</taxon>
        <taxon>Pseudomonadati</taxon>
        <taxon>Pseudomonadota</taxon>
        <taxon>Alphaproteobacteria</taxon>
        <taxon>Hyphomicrobiales</taxon>
        <taxon>Aurantimonadaceae</taxon>
        <taxon>Jiella</taxon>
    </lineage>
</organism>